<name>A0A9Q0JKD8_9ROSI</name>
<sequence>MNWWLWPGCCCGWVEMWECYRECYYWVWIRGGRWYPWVEGGDCDSADDAKEVDEWVAVACWVAAVAIEGVGLWLGEGVGSVIEAGWVGVLLLGQWWPVVAMARRPRCSWLGPW</sequence>
<comment type="caution">
    <text evidence="2">The sequence shown here is derived from an EMBL/GenBank/DDBJ whole genome shotgun (WGS) entry which is preliminary data.</text>
</comment>
<organism evidence="2 3">
    <name type="scientific">Turnera subulata</name>
    <dbReference type="NCBI Taxonomy" id="218843"/>
    <lineage>
        <taxon>Eukaryota</taxon>
        <taxon>Viridiplantae</taxon>
        <taxon>Streptophyta</taxon>
        <taxon>Embryophyta</taxon>
        <taxon>Tracheophyta</taxon>
        <taxon>Spermatophyta</taxon>
        <taxon>Magnoliopsida</taxon>
        <taxon>eudicotyledons</taxon>
        <taxon>Gunneridae</taxon>
        <taxon>Pentapetalae</taxon>
        <taxon>rosids</taxon>
        <taxon>fabids</taxon>
        <taxon>Malpighiales</taxon>
        <taxon>Passifloraceae</taxon>
        <taxon>Turnera</taxon>
    </lineage>
</organism>
<evidence type="ECO:0000313" key="3">
    <source>
        <dbReference type="Proteomes" id="UP001141552"/>
    </source>
</evidence>
<gene>
    <name evidence="2" type="ORF">Tsubulata_043659</name>
</gene>
<accession>A0A9Q0JKD8</accession>
<dbReference type="EMBL" id="JAKUCV010001812">
    <property type="protein sequence ID" value="KAJ4844993.1"/>
    <property type="molecule type" value="Genomic_DNA"/>
</dbReference>
<evidence type="ECO:0000313" key="2">
    <source>
        <dbReference type="EMBL" id="KAJ4844993.1"/>
    </source>
</evidence>
<reference evidence="2" key="2">
    <citation type="journal article" date="2023" name="Plants (Basel)">
        <title>Annotation of the Turnera subulata (Passifloraceae) Draft Genome Reveals the S-Locus Evolved after the Divergence of Turneroideae from Passifloroideae in a Stepwise Manner.</title>
        <authorList>
            <person name="Henning P.M."/>
            <person name="Roalson E.H."/>
            <person name="Mir W."/>
            <person name="McCubbin A.G."/>
            <person name="Shore J.S."/>
        </authorList>
    </citation>
    <scope>NUCLEOTIDE SEQUENCE</scope>
    <source>
        <strain evidence="2">F60SS</strain>
    </source>
</reference>
<keyword evidence="1" id="KW-0732">Signal</keyword>
<evidence type="ECO:0000256" key="1">
    <source>
        <dbReference type="SAM" id="SignalP"/>
    </source>
</evidence>
<feature type="signal peptide" evidence="1">
    <location>
        <begin position="1"/>
        <end position="16"/>
    </location>
</feature>
<dbReference type="Proteomes" id="UP001141552">
    <property type="component" value="Unassembled WGS sequence"/>
</dbReference>
<keyword evidence="3" id="KW-1185">Reference proteome</keyword>
<proteinExistence type="predicted"/>
<reference evidence="2" key="1">
    <citation type="submission" date="2022-02" db="EMBL/GenBank/DDBJ databases">
        <authorList>
            <person name="Henning P.M."/>
            <person name="McCubbin A.G."/>
            <person name="Shore J.S."/>
        </authorList>
    </citation>
    <scope>NUCLEOTIDE SEQUENCE</scope>
    <source>
        <strain evidence="2">F60SS</strain>
        <tissue evidence="2">Leaves</tissue>
    </source>
</reference>
<protein>
    <submittedName>
        <fullName evidence="2">Uncharacterized protein</fullName>
    </submittedName>
</protein>
<feature type="chain" id="PRO_5040458463" evidence="1">
    <location>
        <begin position="17"/>
        <end position="113"/>
    </location>
</feature>
<dbReference type="AlphaFoldDB" id="A0A9Q0JKD8"/>